<dbReference type="AlphaFoldDB" id="B9TQ19"/>
<feature type="non-terminal residue" evidence="2">
    <location>
        <position position="269"/>
    </location>
</feature>
<dbReference type="eggNOG" id="ENOG502QPI0">
    <property type="taxonomic scope" value="Eukaryota"/>
</dbReference>
<dbReference type="InterPro" id="IPR043904">
    <property type="entry name" value="PhoD_2-like"/>
</dbReference>
<dbReference type="Pfam" id="PF19050">
    <property type="entry name" value="PhoD_2"/>
    <property type="match status" value="1"/>
</dbReference>
<dbReference type="InParanoid" id="B9TQ19"/>
<dbReference type="STRING" id="3988.B9TQ19"/>
<protein>
    <recommendedName>
        <fullName evidence="1">PhoD-like phosphatase domain-containing protein</fullName>
    </recommendedName>
</protein>
<gene>
    <name evidence="2" type="ORF">RCOM_2107660</name>
</gene>
<evidence type="ECO:0000313" key="3">
    <source>
        <dbReference type="Proteomes" id="UP000008311"/>
    </source>
</evidence>
<dbReference type="Proteomes" id="UP000008311">
    <property type="component" value="Unassembled WGS sequence"/>
</dbReference>
<evidence type="ECO:0000259" key="1">
    <source>
        <dbReference type="Pfam" id="PF19050"/>
    </source>
</evidence>
<accession>B9TQ19</accession>
<feature type="domain" description="PhoD-like phosphatase" evidence="1">
    <location>
        <begin position="165"/>
        <end position="266"/>
    </location>
</feature>
<keyword evidence="3" id="KW-1185">Reference proteome</keyword>
<organism evidence="2 3">
    <name type="scientific">Ricinus communis</name>
    <name type="common">Castor bean</name>
    <dbReference type="NCBI Taxonomy" id="3988"/>
    <lineage>
        <taxon>Eukaryota</taxon>
        <taxon>Viridiplantae</taxon>
        <taxon>Streptophyta</taxon>
        <taxon>Embryophyta</taxon>
        <taxon>Tracheophyta</taxon>
        <taxon>Spermatophyta</taxon>
        <taxon>Magnoliopsida</taxon>
        <taxon>eudicotyledons</taxon>
        <taxon>Gunneridae</taxon>
        <taxon>Pentapetalae</taxon>
        <taxon>rosids</taxon>
        <taxon>fabids</taxon>
        <taxon>Malpighiales</taxon>
        <taxon>Euphorbiaceae</taxon>
        <taxon>Acalyphoideae</taxon>
        <taxon>Acalypheae</taxon>
        <taxon>Ricinus</taxon>
    </lineage>
</organism>
<sequence>MSSHNIVLGPLLGLEGEHENATLYSVCFLSENDVNAATLAYRIGKRNLRSEFSLISSLSRGKFWRAEIAIPLTPLDQLCNYQILIDAQPASYAPTRNVLLADWSFFCPAAKQRVQLAFASCNGFSSDKLRAQHPAPIDYLWQRMQQQQAAHMANVDYTEVVNAPYAALMMGGDQIYADAIFNEKQPLYAWSQKPLKEQLSAPVSDTLRQRIDQFYLDTYIRSWTQSAALRYCMASIPSIMMWDDHDIIDGWGSQPYRLETSPAYQAMFD</sequence>
<name>B9TQ19_RICCO</name>
<proteinExistence type="predicted"/>
<dbReference type="Gene3D" id="3.60.21.70">
    <property type="entry name" value="PhoD-like phosphatase"/>
    <property type="match status" value="1"/>
</dbReference>
<dbReference type="EMBL" id="EQ997730">
    <property type="protein sequence ID" value="EEF22045.1"/>
    <property type="molecule type" value="Genomic_DNA"/>
</dbReference>
<dbReference type="InterPro" id="IPR038607">
    <property type="entry name" value="PhoD-like_sf"/>
</dbReference>
<dbReference type="PANTHER" id="PTHR46689">
    <property type="entry name" value="MEMBRANE PROTEIN, PUTATIVE-RELATED"/>
    <property type="match status" value="1"/>
</dbReference>
<dbReference type="PANTHER" id="PTHR46689:SF1">
    <property type="entry name" value="PHOD-LIKE PHOSPHATASE DOMAIN-CONTAINING PROTEIN"/>
    <property type="match status" value="1"/>
</dbReference>
<evidence type="ECO:0000313" key="2">
    <source>
        <dbReference type="EMBL" id="EEF22045.1"/>
    </source>
</evidence>
<reference evidence="3" key="1">
    <citation type="journal article" date="2010" name="Nat. Biotechnol.">
        <title>Draft genome sequence of the oilseed species Ricinus communis.</title>
        <authorList>
            <person name="Chan A.P."/>
            <person name="Crabtree J."/>
            <person name="Zhao Q."/>
            <person name="Lorenzi H."/>
            <person name="Orvis J."/>
            <person name="Puiu D."/>
            <person name="Melake-Berhan A."/>
            <person name="Jones K.M."/>
            <person name="Redman J."/>
            <person name="Chen G."/>
            <person name="Cahoon E.B."/>
            <person name="Gedil M."/>
            <person name="Stanke M."/>
            <person name="Haas B.J."/>
            <person name="Wortman J.R."/>
            <person name="Fraser-Liggett C.M."/>
            <person name="Ravel J."/>
            <person name="Rabinowicz P.D."/>
        </authorList>
    </citation>
    <scope>NUCLEOTIDE SEQUENCE [LARGE SCALE GENOMIC DNA]</scope>
    <source>
        <strain evidence="3">cv. Hale</strain>
    </source>
</reference>